<name>A0A3N4HYW4_ASCIM</name>
<feature type="compositionally biased region" description="Polar residues" evidence="1">
    <location>
        <begin position="25"/>
        <end position="41"/>
    </location>
</feature>
<proteinExistence type="predicted"/>
<feature type="region of interest" description="Disordered" evidence="1">
    <location>
        <begin position="1"/>
        <end position="41"/>
    </location>
</feature>
<keyword evidence="2" id="KW-0472">Membrane</keyword>
<evidence type="ECO:0000256" key="2">
    <source>
        <dbReference type="SAM" id="Phobius"/>
    </source>
</evidence>
<keyword evidence="2" id="KW-1133">Transmembrane helix</keyword>
<dbReference type="AlphaFoldDB" id="A0A3N4HYW4"/>
<keyword evidence="4" id="KW-1185">Reference proteome</keyword>
<keyword evidence="2" id="KW-0812">Transmembrane</keyword>
<feature type="compositionally biased region" description="Basic and acidic residues" evidence="1">
    <location>
        <begin position="12"/>
        <end position="21"/>
    </location>
</feature>
<sequence>MGGFEEATELSNARREDEANFRKSGPSTKHNPTTSQAESFRNTTATTELWNQRILCRISILLSSNGKALGPTMFMRITAVVLVRIVVAFVCLLLTDYSRECLQLAQKQLRDRRAAQEAKSTPCQNTRRRTVDRCKLQTGYARDTNLGILQTVQSLAVWWMWNFAGRL</sequence>
<reference evidence="3 4" key="1">
    <citation type="journal article" date="2018" name="Nat. Ecol. Evol.">
        <title>Pezizomycetes genomes reveal the molecular basis of ectomycorrhizal truffle lifestyle.</title>
        <authorList>
            <person name="Murat C."/>
            <person name="Payen T."/>
            <person name="Noel B."/>
            <person name="Kuo A."/>
            <person name="Morin E."/>
            <person name="Chen J."/>
            <person name="Kohler A."/>
            <person name="Krizsan K."/>
            <person name="Balestrini R."/>
            <person name="Da Silva C."/>
            <person name="Montanini B."/>
            <person name="Hainaut M."/>
            <person name="Levati E."/>
            <person name="Barry K.W."/>
            <person name="Belfiori B."/>
            <person name="Cichocki N."/>
            <person name="Clum A."/>
            <person name="Dockter R.B."/>
            <person name="Fauchery L."/>
            <person name="Guy J."/>
            <person name="Iotti M."/>
            <person name="Le Tacon F."/>
            <person name="Lindquist E.A."/>
            <person name="Lipzen A."/>
            <person name="Malagnac F."/>
            <person name="Mello A."/>
            <person name="Molinier V."/>
            <person name="Miyauchi S."/>
            <person name="Poulain J."/>
            <person name="Riccioni C."/>
            <person name="Rubini A."/>
            <person name="Sitrit Y."/>
            <person name="Splivallo R."/>
            <person name="Traeger S."/>
            <person name="Wang M."/>
            <person name="Zifcakova L."/>
            <person name="Wipf D."/>
            <person name="Zambonelli A."/>
            <person name="Paolocci F."/>
            <person name="Nowrousian M."/>
            <person name="Ottonello S."/>
            <person name="Baldrian P."/>
            <person name="Spatafora J.W."/>
            <person name="Henrissat B."/>
            <person name="Nagy L.G."/>
            <person name="Aury J.M."/>
            <person name="Wincker P."/>
            <person name="Grigoriev I.V."/>
            <person name="Bonfante P."/>
            <person name="Martin F.M."/>
        </authorList>
    </citation>
    <scope>NUCLEOTIDE SEQUENCE [LARGE SCALE GENOMIC DNA]</scope>
    <source>
        <strain evidence="3 4">RN42</strain>
    </source>
</reference>
<dbReference type="EMBL" id="ML119704">
    <property type="protein sequence ID" value="RPA79032.1"/>
    <property type="molecule type" value="Genomic_DNA"/>
</dbReference>
<evidence type="ECO:0000256" key="1">
    <source>
        <dbReference type="SAM" id="MobiDB-lite"/>
    </source>
</evidence>
<evidence type="ECO:0000313" key="3">
    <source>
        <dbReference type="EMBL" id="RPA79032.1"/>
    </source>
</evidence>
<gene>
    <name evidence="3" type="ORF">BJ508DRAFT_150364</name>
</gene>
<evidence type="ECO:0000313" key="4">
    <source>
        <dbReference type="Proteomes" id="UP000275078"/>
    </source>
</evidence>
<dbReference type="Proteomes" id="UP000275078">
    <property type="component" value="Unassembled WGS sequence"/>
</dbReference>
<protein>
    <submittedName>
        <fullName evidence="3">Uncharacterized protein</fullName>
    </submittedName>
</protein>
<feature type="transmembrane region" description="Helical" evidence="2">
    <location>
        <begin position="73"/>
        <end position="94"/>
    </location>
</feature>
<accession>A0A3N4HYW4</accession>
<organism evidence="3 4">
    <name type="scientific">Ascobolus immersus RN42</name>
    <dbReference type="NCBI Taxonomy" id="1160509"/>
    <lineage>
        <taxon>Eukaryota</taxon>
        <taxon>Fungi</taxon>
        <taxon>Dikarya</taxon>
        <taxon>Ascomycota</taxon>
        <taxon>Pezizomycotina</taxon>
        <taxon>Pezizomycetes</taxon>
        <taxon>Pezizales</taxon>
        <taxon>Ascobolaceae</taxon>
        <taxon>Ascobolus</taxon>
    </lineage>
</organism>